<evidence type="ECO:0000313" key="1">
    <source>
        <dbReference type="EMBL" id="KKK80817.1"/>
    </source>
</evidence>
<feature type="non-terminal residue" evidence="1">
    <location>
        <position position="37"/>
    </location>
</feature>
<organism evidence="1">
    <name type="scientific">marine sediment metagenome</name>
    <dbReference type="NCBI Taxonomy" id="412755"/>
    <lineage>
        <taxon>unclassified sequences</taxon>
        <taxon>metagenomes</taxon>
        <taxon>ecological metagenomes</taxon>
    </lineage>
</organism>
<name>A0A0F8YHC9_9ZZZZ</name>
<gene>
    <name evidence="1" type="ORF">LCGC14_2819690</name>
</gene>
<dbReference type="AlphaFoldDB" id="A0A0F8YHC9"/>
<accession>A0A0F8YHC9</accession>
<sequence>MRPKVFLIAPFLVCLLFSPGMAEEKSEKSGKGDSKAL</sequence>
<proteinExistence type="predicted"/>
<reference evidence="1" key="1">
    <citation type="journal article" date="2015" name="Nature">
        <title>Complex archaea that bridge the gap between prokaryotes and eukaryotes.</title>
        <authorList>
            <person name="Spang A."/>
            <person name="Saw J.H."/>
            <person name="Jorgensen S.L."/>
            <person name="Zaremba-Niedzwiedzka K."/>
            <person name="Martijn J."/>
            <person name="Lind A.E."/>
            <person name="van Eijk R."/>
            <person name="Schleper C."/>
            <person name="Guy L."/>
            <person name="Ettema T.J."/>
        </authorList>
    </citation>
    <scope>NUCLEOTIDE SEQUENCE</scope>
</reference>
<protein>
    <submittedName>
        <fullName evidence="1">Uncharacterized protein</fullName>
    </submittedName>
</protein>
<comment type="caution">
    <text evidence="1">The sequence shown here is derived from an EMBL/GenBank/DDBJ whole genome shotgun (WGS) entry which is preliminary data.</text>
</comment>
<dbReference type="EMBL" id="LAZR01053404">
    <property type="protein sequence ID" value="KKK80817.1"/>
    <property type="molecule type" value="Genomic_DNA"/>
</dbReference>